<reference evidence="3 4" key="1">
    <citation type="journal article" date="2025" name="Anaerobe">
        <title>Description of Anaerococcus kampingiae sp. nov., Anaerococcus groningensis sp. nov., Anaerococcus martiniensis sp. nov., and Anaerococcus cruorum sp. nov., isolated from human clinical specimens.</title>
        <authorList>
            <person name="Boiten K.E."/>
            <person name="Meijer J."/>
            <person name="van Wezel E.M."/>
            <person name="Veloo A.C.M."/>
        </authorList>
    </citation>
    <scope>NUCLEOTIDE SEQUENCE [LARGE SCALE GENOMIC DNA]</scope>
    <source>
        <strain evidence="3 4">ENR0874</strain>
    </source>
</reference>
<proteinExistence type="inferred from homology"/>
<comment type="similarity">
    <text evidence="1 2">Belongs to the phD/YefM antitoxin family.</text>
</comment>
<dbReference type="RefSeq" id="WP_410035829.1">
    <property type="nucleotide sequence ID" value="NZ_JBGMEF010000029.1"/>
</dbReference>
<comment type="caution">
    <text evidence="3">The sequence shown here is derived from an EMBL/GenBank/DDBJ whole genome shotgun (WGS) entry which is preliminary data.</text>
</comment>
<keyword evidence="4" id="KW-1185">Reference proteome</keyword>
<comment type="function">
    <text evidence="2">Antitoxin component of a type II toxin-antitoxin (TA) system.</text>
</comment>
<dbReference type="Proteomes" id="UP001637994">
    <property type="component" value="Unassembled WGS sequence"/>
</dbReference>
<evidence type="ECO:0000313" key="4">
    <source>
        <dbReference type="Proteomes" id="UP001637994"/>
    </source>
</evidence>
<dbReference type="EMBL" id="JBGMEF010000029">
    <property type="protein sequence ID" value="MFO3667652.1"/>
    <property type="molecule type" value="Genomic_DNA"/>
</dbReference>
<dbReference type="InterPro" id="IPR036165">
    <property type="entry name" value="YefM-like_sf"/>
</dbReference>
<name>A0ABW9MH39_9FIRM</name>
<protein>
    <recommendedName>
        <fullName evidence="2">Antitoxin</fullName>
    </recommendedName>
</protein>
<sequence length="107" mass="12205">MDFIRNIKEKTVAISDFNKGQAGKIFDEVNKKGPKLVFKNNSPECVLISVDDYSKLLDEIEDLKDLILAEKRMKSLKEEDLISQEEFEKLAGISLEDTQAIDLDEIL</sequence>
<dbReference type="InterPro" id="IPR006442">
    <property type="entry name" value="Antitoxin_Phd/YefM"/>
</dbReference>
<evidence type="ECO:0000256" key="1">
    <source>
        <dbReference type="ARBA" id="ARBA00009981"/>
    </source>
</evidence>
<organism evidence="3 4">
    <name type="scientific">Anaerococcus kampingae</name>
    <dbReference type="NCBI Taxonomy" id="3115614"/>
    <lineage>
        <taxon>Bacteria</taxon>
        <taxon>Bacillati</taxon>
        <taxon>Bacillota</taxon>
        <taxon>Tissierellia</taxon>
        <taxon>Tissierellales</taxon>
        <taxon>Peptoniphilaceae</taxon>
        <taxon>Anaerococcus</taxon>
    </lineage>
</organism>
<evidence type="ECO:0000256" key="2">
    <source>
        <dbReference type="RuleBase" id="RU362080"/>
    </source>
</evidence>
<accession>A0ABW9MH39</accession>
<dbReference type="Pfam" id="PF02604">
    <property type="entry name" value="PhdYeFM_antitox"/>
    <property type="match status" value="1"/>
</dbReference>
<gene>
    <name evidence="3" type="ORF">ACCQ42_07700</name>
</gene>
<dbReference type="SUPFAM" id="SSF143120">
    <property type="entry name" value="YefM-like"/>
    <property type="match status" value="1"/>
</dbReference>
<evidence type="ECO:0000313" key="3">
    <source>
        <dbReference type="EMBL" id="MFO3667652.1"/>
    </source>
</evidence>